<proteinExistence type="predicted"/>
<accession>A0A9P1IC71</accession>
<keyword evidence="4" id="KW-1185">Reference proteome</keyword>
<evidence type="ECO:0000256" key="1">
    <source>
        <dbReference type="SAM" id="SignalP"/>
    </source>
</evidence>
<evidence type="ECO:0000313" key="4">
    <source>
        <dbReference type="Proteomes" id="UP001152747"/>
    </source>
</evidence>
<evidence type="ECO:0000259" key="2">
    <source>
        <dbReference type="SMART" id="SM00034"/>
    </source>
</evidence>
<gene>
    <name evidence="3" type="ORF">CAMP_LOCUS4958</name>
</gene>
<dbReference type="Gene3D" id="3.10.100.10">
    <property type="entry name" value="Mannose-Binding Protein A, subunit A"/>
    <property type="match status" value="1"/>
</dbReference>
<dbReference type="Proteomes" id="UP001152747">
    <property type="component" value="Unassembled WGS sequence"/>
</dbReference>
<evidence type="ECO:0000313" key="3">
    <source>
        <dbReference type="EMBL" id="CAI5442321.1"/>
    </source>
</evidence>
<dbReference type="InterPro" id="IPR016186">
    <property type="entry name" value="C-type_lectin-like/link_sf"/>
</dbReference>
<dbReference type="SUPFAM" id="SSF56436">
    <property type="entry name" value="C-type lectin-like"/>
    <property type="match status" value="1"/>
</dbReference>
<dbReference type="OrthoDB" id="6133475at2759"/>
<sequence length="211" mass="24188">MVLNLQLILIAMFVFGFARTADIEGSGAQLDQPEETPHERPKFFNWDYKDLSTSAFEDISSIARQPIGILDSASCPDGWFRFSNSCYYVEQELLGFSKAEKRCFEKVRDHSPKAFFAWVGLVRFAQYEKVENLPRWQTEGAINSAKLNWLIKPYKPLPNGWTSLSNCVAHYHGPLSLESTSYTFYYPCTLLFHSICERNATLINNSNTFVL</sequence>
<dbReference type="EMBL" id="CANHGI010000002">
    <property type="protein sequence ID" value="CAI5442321.1"/>
    <property type="molecule type" value="Genomic_DNA"/>
</dbReference>
<dbReference type="InterPro" id="IPR001304">
    <property type="entry name" value="C-type_lectin-like"/>
</dbReference>
<feature type="domain" description="C-type lectin" evidence="2">
    <location>
        <begin position="75"/>
        <end position="197"/>
    </location>
</feature>
<dbReference type="AlphaFoldDB" id="A0A9P1IC71"/>
<protein>
    <recommendedName>
        <fullName evidence="2">C-type lectin domain-containing protein</fullName>
    </recommendedName>
</protein>
<comment type="caution">
    <text evidence="3">The sequence shown here is derived from an EMBL/GenBank/DDBJ whole genome shotgun (WGS) entry which is preliminary data.</text>
</comment>
<feature type="chain" id="PRO_5040392172" description="C-type lectin domain-containing protein" evidence="1">
    <location>
        <begin position="21"/>
        <end position="211"/>
    </location>
</feature>
<keyword evidence="1" id="KW-0732">Signal</keyword>
<feature type="signal peptide" evidence="1">
    <location>
        <begin position="1"/>
        <end position="20"/>
    </location>
</feature>
<reference evidence="3" key="1">
    <citation type="submission" date="2022-11" db="EMBL/GenBank/DDBJ databases">
        <authorList>
            <person name="Kikuchi T."/>
        </authorList>
    </citation>
    <scope>NUCLEOTIDE SEQUENCE</scope>
    <source>
        <strain evidence="3">PS1010</strain>
    </source>
</reference>
<dbReference type="SMART" id="SM00034">
    <property type="entry name" value="CLECT"/>
    <property type="match status" value="1"/>
</dbReference>
<organism evidence="3 4">
    <name type="scientific">Caenorhabditis angaria</name>
    <dbReference type="NCBI Taxonomy" id="860376"/>
    <lineage>
        <taxon>Eukaryota</taxon>
        <taxon>Metazoa</taxon>
        <taxon>Ecdysozoa</taxon>
        <taxon>Nematoda</taxon>
        <taxon>Chromadorea</taxon>
        <taxon>Rhabditida</taxon>
        <taxon>Rhabditina</taxon>
        <taxon>Rhabditomorpha</taxon>
        <taxon>Rhabditoidea</taxon>
        <taxon>Rhabditidae</taxon>
        <taxon>Peloderinae</taxon>
        <taxon>Caenorhabditis</taxon>
    </lineage>
</organism>
<name>A0A9P1IC71_9PELO</name>
<dbReference type="InterPro" id="IPR016187">
    <property type="entry name" value="CTDL_fold"/>
</dbReference>